<accession>A0ABU0CAF7</accession>
<evidence type="ECO:0000313" key="1">
    <source>
        <dbReference type="EMBL" id="MDQ0326886.1"/>
    </source>
</evidence>
<protein>
    <submittedName>
        <fullName evidence="1">Kinase</fullName>
    </submittedName>
</protein>
<dbReference type="EMBL" id="JAUSUK010000002">
    <property type="protein sequence ID" value="MDQ0326886.1"/>
    <property type="molecule type" value="Genomic_DNA"/>
</dbReference>
<dbReference type="Pfam" id="PF13671">
    <property type="entry name" value="AAA_33"/>
    <property type="match status" value="1"/>
</dbReference>
<evidence type="ECO:0000313" key="2">
    <source>
        <dbReference type="Proteomes" id="UP001230253"/>
    </source>
</evidence>
<dbReference type="GO" id="GO:0016301">
    <property type="term" value="F:kinase activity"/>
    <property type="evidence" value="ECO:0007669"/>
    <property type="project" value="UniProtKB-KW"/>
</dbReference>
<name>A0ABU0CAF7_9BRAD</name>
<keyword evidence="1" id="KW-0808">Transferase</keyword>
<dbReference type="RefSeq" id="WP_307155006.1">
    <property type="nucleotide sequence ID" value="NZ_JAUSUK010000002.1"/>
</dbReference>
<reference evidence="1 2" key="1">
    <citation type="submission" date="2023-07" db="EMBL/GenBank/DDBJ databases">
        <title>Genomic Encyclopedia of Type Strains, Phase IV (KMG-IV): sequencing the most valuable type-strain genomes for metagenomic binning, comparative biology and taxonomic classification.</title>
        <authorList>
            <person name="Goeker M."/>
        </authorList>
    </citation>
    <scope>NUCLEOTIDE SEQUENCE [LARGE SCALE GENOMIC DNA]</scope>
    <source>
        <strain evidence="1 2">DSM 11549</strain>
    </source>
</reference>
<keyword evidence="2" id="KW-1185">Reference proteome</keyword>
<dbReference type="Proteomes" id="UP001230253">
    <property type="component" value="Unassembled WGS sequence"/>
</dbReference>
<dbReference type="InterPro" id="IPR027417">
    <property type="entry name" value="P-loop_NTPase"/>
</dbReference>
<comment type="caution">
    <text evidence="1">The sequence shown here is derived from an EMBL/GenBank/DDBJ whole genome shotgun (WGS) entry which is preliminary data.</text>
</comment>
<dbReference type="PANTHER" id="PTHR37807:SF3">
    <property type="entry name" value="OS07G0160300 PROTEIN"/>
    <property type="match status" value="1"/>
</dbReference>
<dbReference type="PANTHER" id="PTHR37807">
    <property type="entry name" value="OS07G0160300 PROTEIN"/>
    <property type="match status" value="1"/>
</dbReference>
<keyword evidence="1" id="KW-0418">Kinase</keyword>
<dbReference type="SUPFAM" id="SSF52540">
    <property type="entry name" value="P-loop containing nucleoside triphosphate hydrolases"/>
    <property type="match status" value="1"/>
</dbReference>
<sequence length="174" mass="19119">MSRGQKRGLLVSFSGLPGVGKSSIARMLAAEIAAIWLRIDSIESAIRASSVVEGDMKDAGYRAAYAVAADNLALGHRVIADCVNPWMLTRDAWRNVAFAADAELLEVEIVCTDRDAHRNRVETRRSAANNCAGPTWQEVVERDYRPWIRPVGIVETAEREVGDCAAEIRHMLAL</sequence>
<gene>
    <name evidence="1" type="ORF">J2R99_002755</name>
</gene>
<organism evidence="1 2">
    <name type="scientific">Rhodopseudomonas julia</name>
    <dbReference type="NCBI Taxonomy" id="200617"/>
    <lineage>
        <taxon>Bacteria</taxon>
        <taxon>Pseudomonadati</taxon>
        <taxon>Pseudomonadota</taxon>
        <taxon>Alphaproteobacteria</taxon>
        <taxon>Hyphomicrobiales</taxon>
        <taxon>Nitrobacteraceae</taxon>
        <taxon>Rhodopseudomonas</taxon>
    </lineage>
</organism>
<dbReference type="Gene3D" id="3.40.50.300">
    <property type="entry name" value="P-loop containing nucleotide triphosphate hydrolases"/>
    <property type="match status" value="1"/>
</dbReference>
<proteinExistence type="predicted"/>